<evidence type="ECO:0000256" key="3">
    <source>
        <dbReference type="SAM" id="MobiDB-lite"/>
    </source>
</evidence>
<dbReference type="Pfam" id="PF11999">
    <property type="entry name" value="Ice_binding"/>
    <property type="match status" value="1"/>
</dbReference>
<reference evidence="6" key="1">
    <citation type="journal article" date="2022" name="Environ. Microbiol.">
        <title>Functional analysis, diversity, and distribution of carbendazim hydrolases MheI and CbmA, responsible for the initial step in carbendazim degradation.</title>
        <authorList>
            <person name="Zhang M."/>
            <person name="Bai X."/>
            <person name="Li Q."/>
            <person name="Zhang L."/>
            <person name="Zhu Q."/>
            <person name="Gao S."/>
            <person name="Ke Z."/>
            <person name="Jiang M."/>
            <person name="Hu J."/>
            <person name="Qiu J."/>
            <person name="Hong Q."/>
        </authorList>
    </citation>
    <scope>NUCLEOTIDE SEQUENCE [LARGE SCALE GENOMIC DNA]</scope>
    <source>
        <strain evidence="6">djl-6</strain>
    </source>
</reference>
<keyword evidence="4" id="KW-1133">Transmembrane helix</keyword>
<feature type="region of interest" description="Disordered" evidence="3">
    <location>
        <begin position="298"/>
        <end position="418"/>
    </location>
</feature>
<feature type="compositionally biased region" description="Polar residues" evidence="3">
    <location>
        <begin position="407"/>
        <end position="417"/>
    </location>
</feature>
<gene>
    <name evidence="5" type="ORF">M0639_06080</name>
</gene>
<feature type="transmembrane region" description="Helical" evidence="4">
    <location>
        <begin position="420"/>
        <end position="440"/>
    </location>
</feature>
<feature type="transmembrane region" description="Helical" evidence="4">
    <location>
        <begin position="12"/>
        <end position="31"/>
    </location>
</feature>
<evidence type="ECO:0000256" key="2">
    <source>
        <dbReference type="ARBA" id="ARBA00022729"/>
    </source>
</evidence>
<organism evidence="5 6">
    <name type="scientific">Rhodococcus qingshengii JCM 15477</name>
    <dbReference type="NCBI Taxonomy" id="1303681"/>
    <lineage>
        <taxon>Bacteria</taxon>
        <taxon>Bacillati</taxon>
        <taxon>Actinomycetota</taxon>
        <taxon>Actinomycetes</taxon>
        <taxon>Mycobacteriales</taxon>
        <taxon>Nocardiaceae</taxon>
        <taxon>Rhodococcus</taxon>
        <taxon>Rhodococcus erythropolis group</taxon>
    </lineage>
</organism>
<dbReference type="RefSeq" id="WP_064074895.1">
    <property type="nucleotide sequence ID" value="NZ_CP096563.1"/>
</dbReference>
<evidence type="ECO:0000256" key="1">
    <source>
        <dbReference type="ARBA" id="ARBA00005445"/>
    </source>
</evidence>
<sequence length="445" mass="44473">MTAPTATRRSRFFQFSGIATISVFSVGLLVLPAGTAGAEATAVGLGTAEPFAVLAGAGITNTGPTTLGGDIGTYPTPTITGVSDLTITGTNHGGDAVSQGAKPDVLTAYNTLAGQGPTQPTGDDLTGRTLVSGVYNSGSSIALSGTVTLDAQGDPDAVFVFQAGSTLITSSSSTVALINGTQACNVFWQVGSSATLGTNSVFRGNLLALTDITATTEATVEGRLLAINGAVTLDTNTVTIPTCAPPVTTTTTTPTTTTTTVPPDTATTTTTTVVPPVVTTTTTVVPPEVTTTTTVVPPEVTTTTTGTPVEATTTTPGPNGTTTTTVDVPPIITTSRNIPSIPEIPGLPPLPGIPPTVPGTVTVPSRVPTTSASRTGTPTTQPVGPGSPNVRAPQVQQVPRGSVDTGDGSTQSQRDGQSSGGWIALLVGFFSVVAMSALVVRRTSR</sequence>
<evidence type="ECO:0000313" key="6">
    <source>
        <dbReference type="Proteomes" id="UP000831484"/>
    </source>
</evidence>
<comment type="similarity">
    <text evidence="1">Belongs to the ice-binding protein family.</text>
</comment>
<dbReference type="EMBL" id="CP096563">
    <property type="protein sequence ID" value="UPU44258.1"/>
    <property type="molecule type" value="Genomic_DNA"/>
</dbReference>
<name>A0AB38RG23_RHOSG</name>
<dbReference type="InterPro" id="IPR021884">
    <property type="entry name" value="Ice-bd_prot"/>
</dbReference>
<protein>
    <submittedName>
        <fullName evidence="5">Ice-binding family protein</fullName>
    </submittedName>
</protein>
<evidence type="ECO:0000313" key="5">
    <source>
        <dbReference type="EMBL" id="UPU44258.1"/>
    </source>
</evidence>
<accession>A0AB38RG23</accession>
<keyword evidence="4" id="KW-0472">Membrane</keyword>
<keyword evidence="2" id="KW-0732">Signal</keyword>
<dbReference type="Proteomes" id="UP000831484">
    <property type="component" value="Chromosome"/>
</dbReference>
<keyword evidence="6" id="KW-1185">Reference proteome</keyword>
<feature type="compositionally biased region" description="Low complexity" evidence="3">
    <location>
        <begin position="298"/>
        <end position="344"/>
    </location>
</feature>
<feature type="compositionally biased region" description="Pro residues" evidence="3">
    <location>
        <begin position="345"/>
        <end position="357"/>
    </location>
</feature>
<feature type="region of interest" description="Disordered" evidence="3">
    <location>
        <begin position="249"/>
        <end position="270"/>
    </location>
</feature>
<proteinExistence type="inferred from homology"/>
<keyword evidence="4" id="KW-0812">Transmembrane</keyword>
<dbReference type="AlphaFoldDB" id="A0AB38RG23"/>
<evidence type="ECO:0000256" key="4">
    <source>
        <dbReference type="SAM" id="Phobius"/>
    </source>
</evidence>
<feature type="compositionally biased region" description="Low complexity" evidence="3">
    <location>
        <begin position="358"/>
        <end position="388"/>
    </location>
</feature>